<dbReference type="Pfam" id="PF12867">
    <property type="entry name" value="DinB_2"/>
    <property type="match status" value="1"/>
</dbReference>
<dbReference type="Proteomes" id="UP001501867">
    <property type="component" value="Unassembled WGS sequence"/>
</dbReference>
<gene>
    <name evidence="2" type="ORF">GCM10010302_42230</name>
</gene>
<dbReference type="SUPFAM" id="SSF109854">
    <property type="entry name" value="DinB/YfiT-like putative metalloenzymes"/>
    <property type="match status" value="1"/>
</dbReference>
<dbReference type="Gene3D" id="1.20.120.450">
    <property type="entry name" value="dinb family like domain"/>
    <property type="match status" value="1"/>
</dbReference>
<keyword evidence="3" id="KW-1185">Reference proteome</keyword>
<feature type="domain" description="DinB-like" evidence="1">
    <location>
        <begin position="41"/>
        <end position="160"/>
    </location>
</feature>
<accession>A0ABP3F3V6</accession>
<dbReference type="InterPro" id="IPR024775">
    <property type="entry name" value="DinB-like"/>
</dbReference>
<dbReference type="RefSeq" id="WP_344161721.1">
    <property type="nucleotide sequence ID" value="NZ_BAAABV010000021.1"/>
</dbReference>
<dbReference type="GO" id="GO:0016853">
    <property type="term" value="F:isomerase activity"/>
    <property type="evidence" value="ECO:0007669"/>
    <property type="project" value="UniProtKB-KW"/>
</dbReference>
<evidence type="ECO:0000259" key="1">
    <source>
        <dbReference type="Pfam" id="PF12867"/>
    </source>
</evidence>
<dbReference type="EMBL" id="BAAABV010000021">
    <property type="protein sequence ID" value="GAA0299238.1"/>
    <property type="molecule type" value="Genomic_DNA"/>
</dbReference>
<comment type="caution">
    <text evidence="2">The sequence shown here is derived from an EMBL/GenBank/DDBJ whole genome shotgun (WGS) entry which is preliminary data.</text>
</comment>
<evidence type="ECO:0000313" key="2">
    <source>
        <dbReference type="EMBL" id="GAA0299238.1"/>
    </source>
</evidence>
<sequence>MTDDCAECGFAYDLELAPSVAGLVGGYAARFAELLLHGERAVLARRVVSGVWSPLEYACHVRDVLLVQRERVLAARRAETPVATPMGRDERVEHEGYALQDPADVARQLTDAASLFGNVLHRLPVVQWERTLVYSYPEPAERSLRWVAVHTLHELRHHLRDARRGLPGPPTVGN</sequence>
<reference evidence="3" key="1">
    <citation type="journal article" date="2019" name="Int. J. Syst. Evol. Microbiol.">
        <title>The Global Catalogue of Microorganisms (GCM) 10K type strain sequencing project: providing services to taxonomists for standard genome sequencing and annotation.</title>
        <authorList>
            <consortium name="The Broad Institute Genomics Platform"/>
            <consortium name="The Broad Institute Genome Sequencing Center for Infectious Disease"/>
            <person name="Wu L."/>
            <person name="Ma J."/>
        </authorList>
    </citation>
    <scope>NUCLEOTIDE SEQUENCE [LARGE SCALE GENOMIC DNA]</scope>
    <source>
        <strain evidence="3">JCM 4505</strain>
    </source>
</reference>
<organism evidence="2 3">
    <name type="scientific">Streptomyces polychromogenes</name>
    <dbReference type="NCBI Taxonomy" id="67342"/>
    <lineage>
        <taxon>Bacteria</taxon>
        <taxon>Bacillati</taxon>
        <taxon>Actinomycetota</taxon>
        <taxon>Actinomycetes</taxon>
        <taxon>Kitasatosporales</taxon>
        <taxon>Streptomycetaceae</taxon>
        <taxon>Streptomyces</taxon>
    </lineage>
</organism>
<proteinExistence type="predicted"/>
<keyword evidence="2" id="KW-0413">Isomerase</keyword>
<protein>
    <submittedName>
        <fullName evidence="2">Maleylpyruvate isomerase N-terminal domain-containing protein</fullName>
    </submittedName>
</protein>
<name>A0ABP3F3V6_9ACTN</name>
<evidence type="ECO:0000313" key="3">
    <source>
        <dbReference type="Proteomes" id="UP001501867"/>
    </source>
</evidence>
<dbReference type="InterPro" id="IPR034660">
    <property type="entry name" value="DinB/YfiT-like"/>
</dbReference>